<accession>A0AAN8NU72</accession>
<dbReference type="GO" id="GO:0045893">
    <property type="term" value="P:positive regulation of DNA-templated transcription"/>
    <property type="evidence" value="ECO:0007669"/>
    <property type="project" value="TreeGrafter"/>
</dbReference>
<evidence type="ECO:0000313" key="12">
    <source>
        <dbReference type="EMBL" id="KAK6629009.1"/>
    </source>
</evidence>
<feature type="compositionally biased region" description="Basic and acidic residues" evidence="11">
    <location>
        <begin position="202"/>
        <end position="213"/>
    </location>
</feature>
<feature type="compositionally biased region" description="Low complexity" evidence="11">
    <location>
        <begin position="188"/>
        <end position="199"/>
    </location>
</feature>
<feature type="compositionally biased region" description="Polar residues" evidence="11">
    <location>
        <begin position="222"/>
        <end position="233"/>
    </location>
</feature>
<feature type="compositionally biased region" description="Polar residues" evidence="11">
    <location>
        <begin position="243"/>
        <end position="255"/>
    </location>
</feature>
<evidence type="ECO:0000256" key="7">
    <source>
        <dbReference type="ARBA" id="ARBA00023163"/>
    </source>
</evidence>
<keyword evidence="7" id="KW-0804">Transcription</keyword>
<evidence type="ECO:0000256" key="9">
    <source>
        <dbReference type="ARBA" id="ARBA00023329"/>
    </source>
</evidence>
<dbReference type="InterPro" id="IPR029431">
    <property type="entry name" value="TP53INP"/>
</dbReference>
<organism evidence="12 13">
    <name type="scientific">Polyplax serrata</name>
    <name type="common">Common mouse louse</name>
    <dbReference type="NCBI Taxonomy" id="468196"/>
    <lineage>
        <taxon>Eukaryota</taxon>
        <taxon>Metazoa</taxon>
        <taxon>Ecdysozoa</taxon>
        <taxon>Arthropoda</taxon>
        <taxon>Hexapoda</taxon>
        <taxon>Insecta</taxon>
        <taxon>Pterygota</taxon>
        <taxon>Neoptera</taxon>
        <taxon>Paraneoptera</taxon>
        <taxon>Psocodea</taxon>
        <taxon>Troctomorpha</taxon>
        <taxon>Phthiraptera</taxon>
        <taxon>Anoplura</taxon>
        <taxon>Polyplacidae</taxon>
        <taxon>Polyplax</taxon>
    </lineage>
</organism>
<evidence type="ECO:0000313" key="13">
    <source>
        <dbReference type="Proteomes" id="UP001372834"/>
    </source>
</evidence>
<evidence type="ECO:0000256" key="11">
    <source>
        <dbReference type="SAM" id="MobiDB-lite"/>
    </source>
</evidence>
<dbReference type="GO" id="GO:0005829">
    <property type="term" value="C:cytosol"/>
    <property type="evidence" value="ECO:0007669"/>
    <property type="project" value="UniProtKB-SubCell"/>
</dbReference>
<dbReference type="Proteomes" id="UP001372834">
    <property type="component" value="Unassembled WGS sequence"/>
</dbReference>
<keyword evidence="6" id="KW-0010">Activator</keyword>
<comment type="subcellular location">
    <subcellularLocation>
        <location evidence="2">Cytoplasm</location>
        <location evidence="2">Cytosol</location>
    </subcellularLocation>
    <subcellularLocation>
        <location evidence="1">Cytoplasmic vesicle</location>
        <location evidence="1">Autophagosome</location>
    </subcellularLocation>
    <subcellularLocation>
        <location evidence="10">Nucleus</location>
        <location evidence="10">Nuclear body</location>
    </subcellularLocation>
</comment>
<feature type="compositionally biased region" description="Polar residues" evidence="11">
    <location>
        <begin position="315"/>
        <end position="325"/>
    </location>
</feature>
<evidence type="ECO:0000256" key="5">
    <source>
        <dbReference type="ARBA" id="ARBA00023015"/>
    </source>
</evidence>
<keyword evidence="5" id="KW-0805">Transcription regulation</keyword>
<keyword evidence="8" id="KW-0539">Nucleus</keyword>
<keyword evidence="3" id="KW-0963">Cytoplasm</keyword>
<evidence type="ECO:0000256" key="3">
    <source>
        <dbReference type="ARBA" id="ARBA00022490"/>
    </source>
</evidence>
<dbReference type="AlphaFoldDB" id="A0AAN8NU72"/>
<dbReference type="PANTHER" id="PTHR31671">
    <property type="entry name" value="DIABETES AND OBESITY REGULATED, ISOFORM G"/>
    <property type="match status" value="1"/>
</dbReference>
<feature type="region of interest" description="Disordered" evidence="11">
    <location>
        <begin position="66"/>
        <end position="89"/>
    </location>
</feature>
<name>A0AAN8NU72_POLSC</name>
<dbReference type="GO" id="GO:0000045">
    <property type="term" value="P:autophagosome assembly"/>
    <property type="evidence" value="ECO:0007669"/>
    <property type="project" value="TreeGrafter"/>
</dbReference>
<protein>
    <recommendedName>
        <fullName evidence="14">Tumor protein p53-inducible nuclear protein 1</fullName>
    </recommendedName>
</protein>
<dbReference type="GO" id="GO:0031410">
    <property type="term" value="C:cytoplasmic vesicle"/>
    <property type="evidence" value="ECO:0007669"/>
    <property type="project" value="UniProtKB-KW"/>
</dbReference>
<feature type="region of interest" description="Disordered" evidence="11">
    <location>
        <begin position="126"/>
        <end position="162"/>
    </location>
</feature>
<evidence type="ECO:0000256" key="8">
    <source>
        <dbReference type="ARBA" id="ARBA00023242"/>
    </source>
</evidence>
<keyword evidence="9" id="KW-0968">Cytoplasmic vesicle</keyword>
<keyword evidence="4" id="KW-0072">Autophagy</keyword>
<evidence type="ECO:0000256" key="6">
    <source>
        <dbReference type="ARBA" id="ARBA00023159"/>
    </source>
</evidence>
<proteinExistence type="predicted"/>
<reference evidence="12 13" key="1">
    <citation type="submission" date="2023-10" db="EMBL/GenBank/DDBJ databases">
        <title>Genomes of two closely related lineages of the louse Polyplax serrata with different host specificities.</title>
        <authorList>
            <person name="Martinu J."/>
            <person name="Tarabai H."/>
            <person name="Stefka J."/>
            <person name="Hypsa V."/>
        </authorList>
    </citation>
    <scope>NUCLEOTIDE SEQUENCE [LARGE SCALE GENOMIC DNA]</scope>
    <source>
        <strain evidence="12">HR10_N</strain>
    </source>
</reference>
<feature type="region of interest" description="Disordered" evidence="11">
    <location>
        <begin position="1"/>
        <end position="28"/>
    </location>
</feature>
<comment type="caution">
    <text evidence="12">The sequence shown here is derived from an EMBL/GenBank/DDBJ whole genome shotgun (WGS) entry which is preliminary data.</text>
</comment>
<feature type="compositionally biased region" description="Polar residues" evidence="11">
    <location>
        <begin position="145"/>
        <end position="155"/>
    </location>
</feature>
<evidence type="ECO:0008006" key="14">
    <source>
        <dbReference type="Google" id="ProtNLM"/>
    </source>
</evidence>
<feature type="region of interest" description="Disordered" evidence="11">
    <location>
        <begin position="293"/>
        <end position="357"/>
    </location>
</feature>
<dbReference type="Pfam" id="PF14839">
    <property type="entry name" value="DOR"/>
    <property type="match status" value="1"/>
</dbReference>
<evidence type="ECO:0000256" key="10">
    <source>
        <dbReference type="ARBA" id="ARBA00034306"/>
    </source>
</evidence>
<evidence type="ECO:0000256" key="1">
    <source>
        <dbReference type="ARBA" id="ARBA00004419"/>
    </source>
</evidence>
<sequence>MLSNLASYLGYSTPTVKSSQPENAPEDMRLRAVEEDEWVLVENNEKEGASGVEKDADDHVDMTRVTLAGSTHPSSLPGPSKEPSRSGSLDVLNALQESWYLTPPPSFTSEGPVHMETSPLENLLIEHPSMSVYERTQRADVPRKMSNSSPPTASTSEDDQTVILMPIKEKMYKLPRNKLNVKLSKKQSSVTPSAAPSVPLETEERSEQKEPKMKNFVKSPRRSINSEFQNLSKKSPRKRPETGSGSEMISKNSTAKDIISEEKCPILSNVQPRRLYSEVLASKPQLPAVQMSSTQITSTPEPEETNLNLEPESGVSETSHETPISTVAEEAAMSIEESTDDDAEKSEDRDRRKVVQVQPDRQHRLHFLNRSAQKVEQRKTCDLMKKNPLIRTNKAREFNFRNKRQRRADMMQRHSGVNNNRKCAKTTLY</sequence>
<dbReference type="GO" id="GO:0005776">
    <property type="term" value="C:autophagosome"/>
    <property type="evidence" value="ECO:0007669"/>
    <property type="project" value="UniProtKB-SubCell"/>
</dbReference>
<dbReference type="GO" id="GO:0016604">
    <property type="term" value="C:nuclear body"/>
    <property type="evidence" value="ECO:0007669"/>
    <property type="project" value="UniProtKB-SubCell"/>
</dbReference>
<feature type="compositionally biased region" description="Polar residues" evidence="11">
    <location>
        <begin position="1"/>
        <end position="22"/>
    </location>
</feature>
<evidence type="ECO:0000256" key="2">
    <source>
        <dbReference type="ARBA" id="ARBA00004514"/>
    </source>
</evidence>
<evidence type="ECO:0000256" key="4">
    <source>
        <dbReference type="ARBA" id="ARBA00023006"/>
    </source>
</evidence>
<dbReference type="EMBL" id="JAWJWE010000036">
    <property type="protein sequence ID" value="KAK6629009.1"/>
    <property type="molecule type" value="Genomic_DNA"/>
</dbReference>
<gene>
    <name evidence="12" type="ORF">RUM43_002826</name>
</gene>
<dbReference type="PANTHER" id="PTHR31671:SF3">
    <property type="entry name" value="DIABETES AND OBESITY REGULATED, ISOFORM G"/>
    <property type="match status" value="1"/>
</dbReference>
<feature type="region of interest" description="Disordered" evidence="11">
    <location>
        <begin position="174"/>
        <end position="259"/>
    </location>
</feature>